<accession>A0ABN7RZM0</accession>
<feature type="compositionally biased region" description="Polar residues" evidence="3">
    <location>
        <begin position="28"/>
        <end position="40"/>
    </location>
</feature>
<evidence type="ECO:0000256" key="1">
    <source>
        <dbReference type="ARBA" id="ARBA00005463"/>
    </source>
</evidence>
<dbReference type="Pfam" id="PF00134">
    <property type="entry name" value="Cyclin_N"/>
    <property type="match status" value="1"/>
</dbReference>
<keyword evidence="6" id="KW-1185">Reference proteome</keyword>
<evidence type="ECO:0000313" key="5">
    <source>
        <dbReference type="EMBL" id="CAG5089813.1"/>
    </source>
</evidence>
<reference evidence="5 6" key="1">
    <citation type="submission" date="2021-04" db="EMBL/GenBank/DDBJ databases">
        <authorList>
            <person name="Bliznina A."/>
        </authorList>
    </citation>
    <scope>NUCLEOTIDE SEQUENCE [LARGE SCALE GENOMIC DNA]</scope>
</reference>
<comment type="similarity">
    <text evidence="1">Belongs to the cyclin family. Cyclin Y subfamily.</text>
</comment>
<organism evidence="5 6">
    <name type="scientific">Oikopleura dioica</name>
    <name type="common">Tunicate</name>
    <dbReference type="NCBI Taxonomy" id="34765"/>
    <lineage>
        <taxon>Eukaryota</taxon>
        <taxon>Metazoa</taxon>
        <taxon>Chordata</taxon>
        <taxon>Tunicata</taxon>
        <taxon>Appendicularia</taxon>
        <taxon>Copelata</taxon>
        <taxon>Oikopleuridae</taxon>
        <taxon>Oikopleura</taxon>
    </lineage>
</organism>
<dbReference type="EMBL" id="OU015568">
    <property type="protein sequence ID" value="CAG5089813.1"/>
    <property type="molecule type" value="Genomic_DNA"/>
</dbReference>
<feature type="region of interest" description="Disordered" evidence="3">
    <location>
        <begin position="1"/>
        <end position="54"/>
    </location>
</feature>
<dbReference type="Proteomes" id="UP001158576">
    <property type="component" value="Chromosome PAR"/>
</dbReference>
<dbReference type="SUPFAM" id="SSF47954">
    <property type="entry name" value="Cyclin-like"/>
    <property type="match status" value="1"/>
</dbReference>
<sequence length="362" mass="40974">MGNLCSCMNKRRQRSTRNSCRNGDPSVGRQNADSVATMSDASRPVQPRETQHIADREDIAPEGEEQINPADNIAVPPKFKAKSMMNIHEDRRSGSSAMRGQRASSTSNIYIDDSTVSKPNAKAMQKCLALAIYYHVKSNNHADDLSSNVPDIFDEQKHPLRKKKNQKPVDSQSDLEDLPPPDHRDVYKFIRCLFSQAQLASEVAMVTLIYLERLLTYAEVEFYPANWKRLTLGAIMLASKVWDDQAVWNVDFCMIIDADVEDLNMLERSFLELLQFNVNVPGSVYAKYYFDLREMAVKYGIKFPVSLLTHDRAIKLEASSSLRTPDKVSGPKTSYDVPKHRKCFSLDFNSNANVGRSPWVIS</sequence>
<dbReference type="InterPro" id="IPR006671">
    <property type="entry name" value="Cyclin_N"/>
</dbReference>
<gene>
    <name evidence="5" type="ORF">OKIOD_LOCUS3916</name>
</gene>
<keyword evidence="2" id="KW-0195">Cyclin</keyword>
<feature type="domain" description="Cyclin-like" evidence="4">
    <location>
        <begin position="188"/>
        <end position="272"/>
    </location>
</feature>
<dbReference type="PANTHER" id="PTHR14248">
    <property type="entry name" value="CYCLIN Y, ISOFORM A"/>
    <property type="match status" value="1"/>
</dbReference>
<protein>
    <submittedName>
        <fullName evidence="5">Oidioi.mRNA.OKI2018_I69.PAR.g12358.t1.cds</fullName>
    </submittedName>
</protein>
<proteinExistence type="inferred from homology"/>
<dbReference type="InterPro" id="IPR013763">
    <property type="entry name" value="Cyclin-like_dom"/>
</dbReference>
<evidence type="ECO:0000256" key="3">
    <source>
        <dbReference type="SAM" id="MobiDB-lite"/>
    </source>
</evidence>
<evidence type="ECO:0000313" key="6">
    <source>
        <dbReference type="Proteomes" id="UP001158576"/>
    </source>
</evidence>
<evidence type="ECO:0000259" key="4">
    <source>
        <dbReference type="SMART" id="SM00385"/>
    </source>
</evidence>
<dbReference type="Gene3D" id="1.10.472.10">
    <property type="entry name" value="Cyclin-like"/>
    <property type="match status" value="1"/>
</dbReference>
<feature type="region of interest" description="Disordered" evidence="3">
    <location>
        <begin position="145"/>
        <end position="180"/>
    </location>
</feature>
<dbReference type="SMART" id="SM00385">
    <property type="entry name" value="CYCLIN"/>
    <property type="match status" value="1"/>
</dbReference>
<dbReference type="CDD" id="cd20540">
    <property type="entry name" value="CYCLIN_CCNY_like"/>
    <property type="match status" value="1"/>
</dbReference>
<evidence type="ECO:0000256" key="2">
    <source>
        <dbReference type="RuleBase" id="RU000383"/>
    </source>
</evidence>
<name>A0ABN7RZM0_OIKDI</name>
<dbReference type="InterPro" id="IPR036915">
    <property type="entry name" value="Cyclin-like_sf"/>
</dbReference>